<dbReference type="Proteomes" id="UP000561459">
    <property type="component" value="Unassembled WGS sequence"/>
</dbReference>
<dbReference type="PANTHER" id="PTHR34846">
    <property type="entry name" value="4-CARBOXYMUCONOLACTONE DECARBOXYLASE FAMILY PROTEIN (AFU_ORTHOLOGUE AFUA_6G11590)"/>
    <property type="match status" value="1"/>
</dbReference>
<organism evidence="2 3">
    <name type="scientific">Novosphingobium fluoreni</name>
    <dbReference type="NCBI Taxonomy" id="1391222"/>
    <lineage>
        <taxon>Bacteria</taxon>
        <taxon>Pseudomonadati</taxon>
        <taxon>Pseudomonadota</taxon>
        <taxon>Alphaproteobacteria</taxon>
        <taxon>Sphingomonadales</taxon>
        <taxon>Sphingomonadaceae</taxon>
        <taxon>Novosphingobium</taxon>
    </lineage>
</organism>
<gene>
    <name evidence="2" type="ORF">GGR39_001558</name>
</gene>
<keyword evidence="2" id="KW-0575">Peroxidase</keyword>
<dbReference type="GO" id="GO:0051920">
    <property type="term" value="F:peroxiredoxin activity"/>
    <property type="evidence" value="ECO:0007669"/>
    <property type="project" value="InterPro"/>
</dbReference>
<evidence type="ECO:0000313" key="2">
    <source>
        <dbReference type="EMBL" id="MBB3939908.1"/>
    </source>
</evidence>
<keyword evidence="3" id="KW-1185">Reference proteome</keyword>
<feature type="domain" description="Carboxymuconolactone decarboxylase-like" evidence="1">
    <location>
        <begin position="62"/>
        <end position="133"/>
    </location>
</feature>
<dbReference type="AlphaFoldDB" id="A0A7W6BXT5"/>
<evidence type="ECO:0000313" key="3">
    <source>
        <dbReference type="Proteomes" id="UP000561459"/>
    </source>
</evidence>
<comment type="caution">
    <text evidence="2">The sequence shown here is derived from an EMBL/GenBank/DDBJ whole genome shotgun (WGS) entry which is preliminary data.</text>
</comment>
<dbReference type="Pfam" id="PF02627">
    <property type="entry name" value="CMD"/>
    <property type="match status" value="1"/>
</dbReference>
<reference evidence="2 3" key="1">
    <citation type="submission" date="2020-08" db="EMBL/GenBank/DDBJ databases">
        <title>Genomic Encyclopedia of Type Strains, Phase IV (KMG-IV): sequencing the most valuable type-strain genomes for metagenomic binning, comparative biology and taxonomic classification.</title>
        <authorList>
            <person name="Goeker M."/>
        </authorList>
    </citation>
    <scope>NUCLEOTIDE SEQUENCE [LARGE SCALE GENOMIC DNA]</scope>
    <source>
        <strain evidence="2 3">DSM 27568</strain>
    </source>
</reference>
<evidence type="ECO:0000259" key="1">
    <source>
        <dbReference type="Pfam" id="PF02627"/>
    </source>
</evidence>
<protein>
    <submittedName>
        <fullName evidence="2">Alkylhydroperoxidase/carboxymuconolactone decarboxylase family protein YurZ</fullName>
    </submittedName>
</protein>
<dbReference type="Gene3D" id="1.20.1290.10">
    <property type="entry name" value="AhpD-like"/>
    <property type="match status" value="1"/>
</dbReference>
<accession>A0A7W6BXT5</accession>
<dbReference type="InterPro" id="IPR029032">
    <property type="entry name" value="AhpD-like"/>
</dbReference>
<dbReference type="RefSeq" id="WP_183616603.1">
    <property type="nucleotide sequence ID" value="NZ_JACIDY010000003.1"/>
</dbReference>
<dbReference type="InterPro" id="IPR003779">
    <property type="entry name" value="CMD-like"/>
</dbReference>
<dbReference type="PANTHER" id="PTHR34846:SF11">
    <property type="entry name" value="4-CARBOXYMUCONOLACTONE DECARBOXYLASE FAMILY PROTEIN (AFU_ORTHOLOGUE AFUA_6G11590)"/>
    <property type="match status" value="1"/>
</dbReference>
<sequence length="190" mass="20980">MRLPQLDHTALTDGRATLYADMKQGIEQNFKGFTAIDGNGDLVGPWNPWLTFDKFGGPVWELVKALAQKPELDGTVREVAILVTGAHFHSEYELYAHIHIAENRGLSDDQIRTIISGNRPADLSATESLAYDFATVLVTGKIVPEFLYRQMIDMFGQGGTAELIYLVGLYCMVSTTLNGFKVPLPEDGDD</sequence>
<dbReference type="SUPFAM" id="SSF69118">
    <property type="entry name" value="AhpD-like"/>
    <property type="match status" value="1"/>
</dbReference>
<name>A0A7W6BXT5_9SPHN</name>
<proteinExistence type="predicted"/>
<dbReference type="EMBL" id="JACIDY010000003">
    <property type="protein sequence ID" value="MBB3939908.1"/>
    <property type="molecule type" value="Genomic_DNA"/>
</dbReference>
<keyword evidence="2" id="KW-0560">Oxidoreductase</keyword>